<organism evidence="1 2">
    <name type="scientific">Globisporangium ultimum (strain ATCC 200006 / CBS 805.95 / DAOM BR144)</name>
    <name type="common">Pythium ultimum</name>
    <dbReference type="NCBI Taxonomy" id="431595"/>
    <lineage>
        <taxon>Eukaryota</taxon>
        <taxon>Sar</taxon>
        <taxon>Stramenopiles</taxon>
        <taxon>Oomycota</taxon>
        <taxon>Peronosporomycetes</taxon>
        <taxon>Pythiales</taxon>
        <taxon>Pythiaceae</taxon>
        <taxon>Globisporangium</taxon>
    </lineage>
</organism>
<dbReference type="Proteomes" id="UP000019132">
    <property type="component" value="Unassembled WGS sequence"/>
</dbReference>
<evidence type="ECO:0008006" key="3">
    <source>
        <dbReference type="Google" id="ProtNLM"/>
    </source>
</evidence>
<dbReference type="OMA" id="RINFTHA"/>
<dbReference type="EMBL" id="ADOS01000325">
    <property type="status" value="NOT_ANNOTATED_CDS"/>
    <property type="molecule type" value="Genomic_DNA"/>
</dbReference>
<reference evidence="1" key="3">
    <citation type="submission" date="2015-02" db="UniProtKB">
        <authorList>
            <consortium name="EnsemblProtists"/>
        </authorList>
    </citation>
    <scope>IDENTIFICATION</scope>
    <source>
        <strain evidence="1">DAOM BR144</strain>
    </source>
</reference>
<sequence length="243" mass="27261">MYHMMGPTNLPEEVHWGYTFRHAAMIRYNWAKYRTAPTYAMLKSIRDQFESKIDGSTFVATSNADGMFGQEGFPLDSVYTMQGDYGFLQCLTPCRKDSVFDTKAFVDRGLPHVNPETYAVENEDTIPRCPNCGGEMFMCVRAGSWFLDSWFKTQRQAYKKWLSSVLDKVRTENKKLTILEIGVGFNTPGVLRLPDERLAVMDGVSLVRVNEAHPDIPFDSNGVGAAVGANEALAFISQELGTP</sequence>
<keyword evidence="2" id="KW-1185">Reference proteome</keyword>
<dbReference type="Gene3D" id="3.40.50.1220">
    <property type="entry name" value="TPP-binding domain"/>
    <property type="match status" value="1"/>
</dbReference>
<protein>
    <recommendedName>
        <fullName evidence="3">Deacetylase sirtuin-type domain-containing protein</fullName>
    </recommendedName>
</protein>
<reference evidence="2" key="1">
    <citation type="journal article" date="2010" name="Genome Biol.">
        <title>Genome sequence of the necrotrophic plant pathogen Pythium ultimum reveals original pathogenicity mechanisms and effector repertoire.</title>
        <authorList>
            <person name="Levesque C.A."/>
            <person name="Brouwer H."/>
            <person name="Cano L."/>
            <person name="Hamilton J.P."/>
            <person name="Holt C."/>
            <person name="Huitema E."/>
            <person name="Raffaele S."/>
            <person name="Robideau G.P."/>
            <person name="Thines M."/>
            <person name="Win J."/>
            <person name="Zerillo M.M."/>
            <person name="Beakes G.W."/>
            <person name="Boore J.L."/>
            <person name="Busam D."/>
            <person name="Dumas B."/>
            <person name="Ferriera S."/>
            <person name="Fuerstenberg S.I."/>
            <person name="Gachon C.M."/>
            <person name="Gaulin E."/>
            <person name="Govers F."/>
            <person name="Grenville-Briggs L."/>
            <person name="Horner N."/>
            <person name="Hostetler J."/>
            <person name="Jiang R.H."/>
            <person name="Johnson J."/>
            <person name="Krajaejun T."/>
            <person name="Lin H."/>
            <person name="Meijer H.J."/>
            <person name="Moore B."/>
            <person name="Morris P."/>
            <person name="Phuntmart V."/>
            <person name="Puiu D."/>
            <person name="Shetty J."/>
            <person name="Stajich J.E."/>
            <person name="Tripathy S."/>
            <person name="Wawra S."/>
            <person name="van West P."/>
            <person name="Whitty B.R."/>
            <person name="Coutinho P.M."/>
            <person name="Henrissat B."/>
            <person name="Martin F."/>
            <person name="Thomas P.D."/>
            <person name="Tyler B.M."/>
            <person name="De Vries R.P."/>
            <person name="Kamoun S."/>
            <person name="Yandell M."/>
            <person name="Tisserat N."/>
            <person name="Buell C.R."/>
        </authorList>
    </citation>
    <scope>NUCLEOTIDE SEQUENCE</scope>
    <source>
        <strain evidence="2">DAOM:BR144</strain>
    </source>
</reference>
<dbReference type="InParanoid" id="K3XCU2"/>
<dbReference type="SUPFAM" id="SSF52467">
    <property type="entry name" value="DHS-like NAD/FAD-binding domain"/>
    <property type="match status" value="1"/>
</dbReference>
<evidence type="ECO:0000313" key="1">
    <source>
        <dbReference type="EnsemblProtists" id="PYU1_T015041"/>
    </source>
</evidence>
<evidence type="ECO:0000313" key="2">
    <source>
        <dbReference type="Proteomes" id="UP000019132"/>
    </source>
</evidence>
<dbReference type="eggNOG" id="KOG2633">
    <property type="taxonomic scope" value="Eukaryota"/>
</dbReference>
<proteinExistence type="predicted"/>
<reference evidence="2" key="2">
    <citation type="submission" date="2010-04" db="EMBL/GenBank/DDBJ databases">
        <authorList>
            <person name="Buell R."/>
            <person name="Hamilton J."/>
            <person name="Hostetler J."/>
        </authorList>
    </citation>
    <scope>NUCLEOTIDE SEQUENCE [LARGE SCALE GENOMIC DNA]</scope>
    <source>
        <strain evidence="2">DAOM:BR144</strain>
    </source>
</reference>
<dbReference type="EnsemblProtists" id="PYU1_T015041">
    <property type="protein sequence ID" value="PYU1_T015041"/>
    <property type="gene ID" value="PYU1_G015010"/>
</dbReference>
<dbReference type="VEuPathDB" id="FungiDB:PYU1_G015010"/>
<name>K3XCU2_GLOUD</name>
<dbReference type="InterPro" id="IPR029035">
    <property type="entry name" value="DHS-like_NAD/FAD-binding_dom"/>
</dbReference>
<dbReference type="HOGENOM" id="CLU_071599_0_0_1"/>
<dbReference type="STRING" id="431595.K3XCU2"/>
<dbReference type="AlphaFoldDB" id="K3XCU2"/>
<accession>K3XCU2</accession>